<reference evidence="2 3" key="1">
    <citation type="submission" date="2016-05" db="EMBL/GenBank/DDBJ databases">
        <title>Genome sequencing of Acetobacter pasteurianus strain SRCM100623.</title>
        <authorList>
            <person name="Song Y.R."/>
        </authorList>
    </citation>
    <scope>NUCLEOTIDE SEQUENCE [LARGE SCALE GENOMIC DNA]</scope>
    <source>
        <strain evidence="2 3">SRCM100623</strain>
    </source>
</reference>
<dbReference type="AlphaFoldDB" id="A0A1A0CDX2"/>
<dbReference type="Proteomes" id="UP000093796">
    <property type="component" value="Unassembled WGS sequence"/>
</dbReference>
<proteinExistence type="predicted"/>
<sequence length="151" mass="16908">MSNPIMERSYVTDLLVTALLEASVGQIVQYKDLQQLVNHDVQGRHRYLLERARHICMRDHKRAFTTVMNVGLQRTAAEDLVKLGKGQIKRVQNAAKKGAVIMDTVQRADLTEHQALEHDATRGILAAIQTASKPRKSMQASRANADPQVKL</sequence>
<organism evidence="2 3">
    <name type="scientific">Acetobacter pasteurianus</name>
    <name type="common">Acetobacter turbidans</name>
    <dbReference type="NCBI Taxonomy" id="438"/>
    <lineage>
        <taxon>Bacteria</taxon>
        <taxon>Pseudomonadati</taxon>
        <taxon>Pseudomonadota</taxon>
        <taxon>Alphaproteobacteria</taxon>
        <taxon>Acetobacterales</taxon>
        <taxon>Acetobacteraceae</taxon>
        <taxon>Acetobacter</taxon>
    </lineage>
</organism>
<evidence type="ECO:0000313" key="2">
    <source>
        <dbReference type="EMBL" id="OAZ61278.1"/>
    </source>
</evidence>
<comment type="caution">
    <text evidence="2">The sequence shown here is derived from an EMBL/GenBank/DDBJ whole genome shotgun (WGS) entry which is preliminary data.</text>
</comment>
<gene>
    <name evidence="2" type="ORF">SRCM100623_02781</name>
</gene>
<dbReference type="PATRIC" id="fig|438.15.peg.3075"/>
<dbReference type="RefSeq" id="WP_064776456.1">
    <property type="nucleotide sequence ID" value="NZ_LYUD01000156.1"/>
</dbReference>
<dbReference type="OrthoDB" id="9905421at2"/>
<name>A0A1A0CDX2_ACEPA</name>
<evidence type="ECO:0000256" key="1">
    <source>
        <dbReference type="SAM" id="MobiDB-lite"/>
    </source>
</evidence>
<evidence type="ECO:0000313" key="3">
    <source>
        <dbReference type="Proteomes" id="UP000093796"/>
    </source>
</evidence>
<dbReference type="EMBL" id="LYUD01000156">
    <property type="protein sequence ID" value="OAZ61278.1"/>
    <property type="molecule type" value="Genomic_DNA"/>
</dbReference>
<feature type="region of interest" description="Disordered" evidence="1">
    <location>
        <begin position="131"/>
        <end position="151"/>
    </location>
</feature>
<protein>
    <submittedName>
        <fullName evidence="2">Uncharacterized protein</fullName>
    </submittedName>
</protein>
<accession>A0A1A0CDX2</accession>